<sequence length="278" mass="33870">MLDELLEEYKETGDRVLIDEFMKMLWGSKYKFKKYSKTYTFDVDEGKLNGDSELIELFKCHQETEFRFCKSFYKSKLDYIDYIRIHVNNMYGYLVDRELYLPKEYYHLLLSPKREYYNTVDAIREGLNVDPNSIDLKIKESLDRAEEIRNEALKKKIELSWAEYKKLIRNYVERLFKNYKPPHEYEEEHGWQMSVYVDGWSENNYVVKYFCRSLTGYMRNYVKSLQPKKQKKKFCFYCGVEIFAKSNRKKYCGDCLIEKERARKRKVWHSIKNKISKN</sequence>
<gene>
    <name evidence="1" type="ORF">FZC83_02290</name>
</gene>
<reference evidence="1 2" key="1">
    <citation type="submission" date="2019-08" db="EMBL/GenBank/DDBJ databases">
        <title>Bacillus genomes from the desert of Cuatro Cienegas, Coahuila.</title>
        <authorList>
            <person name="Olmedo-Alvarez G."/>
        </authorList>
    </citation>
    <scope>NUCLEOTIDE SEQUENCE [LARGE SCALE GENOMIC DNA]</scope>
    <source>
        <strain evidence="1 2">CH108_3D</strain>
    </source>
</reference>
<evidence type="ECO:0000313" key="2">
    <source>
        <dbReference type="Proteomes" id="UP000322997"/>
    </source>
</evidence>
<name>A0A5D4S3U2_9BACI</name>
<dbReference type="EMBL" id="VTEQ01000001">
    <property type="protein sequence ID" value="TYS56426.1"/>
    <property type="molecule type" value="Genomic_DNA"/>
</dbReference>
<accession>A0A5D4S3U2</accession>
<evidence type="ECO:0000313" key="1">
    <source>
        <dbReference type="EMBL" id="TYS56426.1"/>
    </source>
</evidence>
<organism evidence="1 2">
    <name type="scientific">Rossellomorea marisflavi</name>
    <dbReference type="NCBI Taxonomy" id="189381"/>
    <lineage>
        <taxon>Bacteria</taxon>
        <taxon>Bacillati</taxon>
        <taxon>Bacillota</taxon>
        <taxon>Bacilli</taxon>
        <taxon>Bacillales</taxon>
        <taxon>Bacillaceae</taxon>
        <taxon>Rossellomorea</taxon>
    </lineage>
</organism>
<dbReference type="Proteomes" id="UP000322997">
    <property type="component" value="Unassembled WGS sequence"/>
</dbReference>
<dbReference type="RefSeq" id="WP_148984459.1">
    <property type="nucleotide sequence ID" value="NZ_JBNILK010000001.1"/>
</dbReference>
<protein>
    <submittedName>
        <fullName evidence="1">Uncharacterized protein</fullName>
    </submittedName>
</protein>
<dbReference type="AlphaFoldDB" id="A0A5D4S3U2"/>
<comment type="caution">
    <text evidence="1">The sequence shown here is derived from an EMBL/GenBank/DDBJ whole genome shotgun (WGS) entry which is preliminary data.</text>
</comment>
<proteinExistence type="predicted"/>